<protein>
    <submittedName>
        <fullName evidence="1">2-oxoglutarate (2OG) and Fe(II)-dependent oxygenase superfamily protein</fullName>
    </submittedName>
</protein>
<reference evidence="1" key="1">
    <citation type="submission" date="2015-12" db="EMBL/GenBank/DDBJ databases">
        <title>Update maize B73 reference genome by single molecule sequencing technologies.</title>
        <authorList>
            <consortium name="Maize Genome Sequencing Project"/>
            <person name="Ware D."/>
        </authorList>
    </citation>
    <scope>NUCLEOTIDE SEQUENCE</scope>
    <source>
        <tissue evidence="1">Seedling</tissue>
    </source>
</reference>
<sequence>MQAARFGLESLHGRGACVRQELEFVHRSCGAAGYRPSVISTSLPHLAATGCGHLLLPFVPVRERLRDAVESFFDCHFDLFIEFTGLISWCKGASIGWHSDDNKPYLRQRAFTAVCYLNNHGEDYKGGILQFQDGDPSCIVPVAGVSKSNFTLHPCGFKILLMKHTFVVSKMFWVILVSFMRNIFVQDVVIYTADTRNVHCVNEVCPVVCIIHCFFLFYSSLFVGYLDAYQLFHELYYTVNGEYDISLSTVIPNFCFFLAHFLG</sequence>
<dbReference type="EMBL" id="CM000785">
    <property type="protein sequence ID" value="AQL08178.1"/>
    <property type="molecule type" value="Genomic_DNA"/>
</dbReference>
<accession>A0A1D6PF77</accession>
<proteinExistence type="predicted"/>
<dbReference type="Gene3D" id="2.60.120.620">
    <property type="entry name" value="q2cbj1_9rhob like domain"/>
    <property type="match status" value="1"/>
</dbReference>
<organism evidence="1">
    <name type="scientific">Zea mays</name>
    <name type="common">Maize</name>
    <dbReference type="NCBI Taxonomy" id="4577"/>
    <lineage>
        <taxon>Eukaryota</taxon>
        <taxon>Viridiplantae</taxon>
        <taxon>Streptophyta</taxon>
        <taxon>Embryophyta</taxon>
        <taxon>Tracheophyta</taxon>
        <taxon>Spermatophyta</taxon>
        <taxon>Magnoliopsida</taxon>
        <taxon>Liliopsida</taxon>
        <taxon>Poales</taxon>
        <taxon>Poaceae</taxon>
        <taxon>PACMAD clade</taxon>
        <taxon>Panicoideae</taxon>
        <taxon>Andropogonodae</taxon>
        <taxon>Andropogoneae</taxon>
        <taxon>Tripsacinae</taxon>
        <taxon>Zea</taxon>
    </lineage>
</organism>
<gene>
    <name evidence="1" type="ORF">ZEAMMB73_Zm00001d047971</name>
</gene>
<dbReference type="PANTHER" id="PTHR14049:SF9">
    <property type="entry name" value="PROCOLLAGEN-PROLINE 3-DIOXYGENASE"/>
    <property type="match status" value="1"/>
</dbReference>
<dbReference type="GO" id="GO:0032963">
    <property type="term" value="P:collagen metabolic process"/>
    <property type="evidence" value="ECO:0007669"/>
    <property type="project" value="InterPro"/>
</dbReference>
<dbReference type="AlphaFoldDB" id="A0A1D6PF77"/>
<name>A0A1D6PF77_MAIZE</name>
<dbReference type="InterPro" id="IPR039575">
    <property type="entry name" value="P3H"/>
</dbReference>
<dbReference type="ExpressionAtlas" id="A0A1D6PF77">
    <property type="expression patterns" value="baseline"/>
</dbReference>
<evidence type="ECO:0000313" key="1">
    <source>
        <dbReference type="EMBL" id="AQL08178.1"/>
    </source>
</evidence>
<dbReference type="PANTHER" id="PTHR14049">
    <property type="entry name" value="LEPRECAN 1"/>
    <property type="match status" value="1"/>
</dbReference>